<dbReference type="Proteomes" id="UP000001997">
    <property type="component" value="Unassembled WGS sequence"/>
</dbReference>
<sequence length="229" mass="26108">MPSMETSLPCMLWSGFWFIMAGGLLVSHIWYILRGLTTMDDLSVKQQKRYLRWQQAKQAGKAGNRPSPRQEDGKRYINLRHQDGSRVVVRYSIKDRPYSFSPSRNWIHTFLNGNSLVYNDILPETKYTFSRLIAAIAVSFVPFTETLFRSKTKTSDPPSVTDHYNDYNQAISPSFRNLIESKIAAGDFTIAAHYRAFTEAEAKTVSERDTSDTKGIIDTNGMSETTDLN</sequence>
<accession>A5DK81</accession>
<keyword evidence="4" id="KW-1185">Reference proteome</keyword>
<dbReference type="eggNOG" id="KOG1311">
    <property type="taxonomic scope" value="Eukaryota"/>
</dbReference>
<dbReference type="KEGG" id="pgu:PGUG_03682"/>
<feature type="region of interest" description="Disordered" evidence="1">
    <location>
        <begin position="204"/>
        <end position="229"/>
    </location>
</feature>
<dbReference type="HOGENOM" id="CLU_1210222_0_0_1"/>
<gene>
    <name evidence="3" type="ORF">PGUG_03682</name>
</gene>
<dbReference type="STRING" id="294746.A5DK81"/>
<dbReference type="OMA" id="FTIAAHY"/>
<keyword evidence="2" id="KW-0472">Membrane</keyword>
<feature type="transmembrane region" description="Helical" evidence="2">
    <location>
        <begin position="12"/>
        <end position="33"/>
    </location>
</feature>
<evidence type="ECO:0000256" key="1">
    <source>
        <dbReference type="SAM" id="MobiDB-lite"/>
    </source>
</evidence>
<dbReference type="RefSeq" id="XP_001484301.2">
    <property type="nucleotide sequence ID" value="XM_001484251.1"/>
</dbReference>
<evidence type="ECO:0000313" key="3">
    <source>
        <dbReference type="EMBL" id="EDK39584.2"/>
    </source>
</evidence>
<proteinExistence type="predicted"/>
<keyword evidence="2" id="KW-0812">Transmembrane</keyword>
<dbReference type="GeneID" id="5126327"/>
<dbReference type="InParanoid" id="A5DK81"/>
<protein>
    <submittedName>
        <fullName evidence="3">Uncharacterized protein</fullName>
    </submittedName>
</protein>
<dbReference type="AlphaFoldDB" id="A5DK81"/>
<evidence type="ECO:0000256" key="2">
    <source>
        <dbReference type="SAM" id="Phobius"/>
    </source>
</evidence>
<name>A5DK81_PICGU</name>
<reference evidence="3 4" key="1">
    <citation type="journal article" date="2009" name="Nature">
        <title>Evolution of pathogenicity and sexual reproduction in eight Candida genomes.</title>
        <authorList>
            <person name="Butler G."/>
            <person name="Rasmussen M.D."/>
            <person name="Lin M.F."/>
            <person name="Santos M.A."/>
            <person name="Sakthikumar S."/>
            <person name="Munro C.A."/>
            <person name="Rheinbay E."/>
            <person name="Grabherr M."/>
            <person name="Forche A."/>
            <person name="Reedy J.L."/>
            <person name="Agrafioti I."/>
            <person name="Arnaud M.B."/>
            <person name="Bates S."/>
            <person name="Brown A.J."/>
            <person name="Brunke S."/>
            <person name="Costanzo M.C."/>
            <person name="Fitzpatrick D.A."/>
            <person name="de Groot P.W."/>
            <person name="Harris D."/>
            <person name="Hoyer L.L."/>
            <person name="Hube B."/>
            <person name="Klis F.M."/>
            <person name="Kodira C."/>
            <person name="Lennard N."/>
            <person name="Logue M.E."/>
            <person name="Martin R."/>
            <person name="Neiman A.M."/>
            <person name="Nikolaou E."/>
            <person name="Quail M.A."/>
            <person name="Quinn J."/>
            <person name="Santos M.C."/>
            <person name="Schmitzberger F.F."/>
            <person name="Sherlock G."/>
            <person name="Shah P."/>
            <person name="Silverstein K.A."/>
            <person name="Skrzypek M.S."/>
            <person name="Soll D."/>
            <person name="Staggs R."/>
            <person name="Stansfield I."/>
            <person name="Stumpf M.P."/>
            <person name="Sudbery P.E."/>
            <person name="Srikantha T."/>
            <person name="Zeng Q."/>
            <person name="Berman J."/>
            <person name="Berriman M."/>
            <person name="Heitman J."/>
            <person name="Gow N.A."/>
            <person name="Lorenz M.C."/>
            <person name="Birren B.W."/>
            <person name="Kellis M."/>
            <person name="Cuomo C.A."/>
        </authorList>
    </citation>
    <scope>NUCLEOTIDE SEQUENCE [LARGE SCALE GENOMIC DNA]</scope>
    <source>
        <strain evidence="4">ATCC 6260 / CBS 566 / DSM 6381 / JCM 1539 / NBRC 10279 / NRRL Y-324</strain>
    </source>
</reference>
<feature type="region of interest" description="Disordered" evidence="1">
    <location>
        <begin position="56"/>
        <end position="75"/>
    </location>
</feature>
<dbReference type="VEuPathDB" id="FungiDB:PGUG_03682"/>
<organism evidence="3 4">
    <name type="scientific">Meyerozyma guilliermondii (strain ATCC 6260 / CBS 566 / DSM 6381 / JCM 1539 / NBRC 10279 / NRRL Y-324)</name>
    <name type="common">Yeast</name>
    <name type="synonym">Candida guilliermondii</name>
    <dbReference type="NCBI Taxonomy" id="294746"/>
    <lineage>
        <taxon>Eukaryota</taxon>
        <taxon>Fungi</taxon>
        <taxon>Dikarya</taxon>
        <taxon>Ascomycota</taxon>
        <taxon>Saccharomycotina</taxon>
        <taxon>Pichiomycetes</taxon>
        <taxon>Debaryomycetaceae</taxon>
        <taxon>Meyerozyma</taxon>
    </lineage>
</organism>
<dbReference type="OrthoDB" id="331948at2759"/>
<feature type="compositionally biased region" description="Polar residues" evidence="1">
    <location>
        <begin position="220"/>
        <end position="229"/>
    </location>
</feature>
<dbReference type="EMBL" id="CH408158">
    <property type="protein sequence ID" value="EDK39584.2"/>
    <property type="molecule type" value="Genomic_DNA"/>
</dbReference>
<evidence type="ECO:0000313" key="4">
    <source>
        <dbReference type="Proteomes" id="UP000001997"/>
    </source>
</evidence>
<keyword evidence="2" id="KW-1133">Transmembrane helix</keyword>